<dbReference type="AlphaFoldDB" id="A0ABC9G7D7"/>
<dbReference type="InterPro" id="IPR013187">
    <property type="entry name" value="F-box-assoc_dom_typ3"/>
</dbReference>
<reference evidence="2 3" key="2">
    <citation type="submission" date="2024-10" db="EMBL/GenBank/DDBJ databases">
        <authorList>
            <person name="Ryan C."/>
        </authorList>
    </citation>
    <scope>NUCLEOTIDE SEQUENCE [LARGE SCALE GENOMIC DNA]</scope>
</reference>
<dbReference type="EMBL" id="OZ075118">
    <property type="protein sequence ID" value="CAL5089101.1"/>
    <property type="molecule type" value="Genomic_DNA"/>
</dbReference>
<feature type="domain" description="F-box" evidence="1">
    <location>
        <begin position="26"/>
        <end position="65"/>
    </location>
</feature>
<protein>
    <recommendedName>
        <fullName evidence="1">F-box domain-containing protein</fullName>
    </recommendedName>
</protein>
<evidence type="ECO:0000313" key="2">
    <source>
        <dbReference type="EMBL" id="CAL5089101.1"/>
    </source>
</evidence>
<dbReference type="InterPro" id="IPR036047">
    <property type="entry name" value="F-box-like_dom_sf"/>
</dbReference>
<reference evidence="3" key="1">
    <citation type="submission" date="2024-06" db="EMBL/GenBank/DDBJ databases">
        <authorList>
            <person name="Ryan C."/>
        </authorList>
    </citation>
    <scope>NUCLEOTIDE SEQUENCE [LARGE SCALE GENOMIC DNA]</scope>
</reference>
<name>A0ABC9G7D7_9POAL</name>
<organism evidence="2 3">
    <name type="scientific">Urochloa decumbens</name>
    <dbReference type="NCBI Taxonomy" id="240449"/>
    <lineage>
        <taxon>Eukaryota</taxon>
        <taxon>Viridiplantae</taxon>
        <taxon>Streptophyta</taxon>
        <taxon>Embryophyta</taxon>
        <taxon>Tracheophyta</taxon>
        <taxon>Spermatophyta</taxon>
        <taxon>Magnoliopsida</taxon>
        <taxon>Liliopsida</taxon>
        <taxon>Poales</taxon>
        <taxon>Poaceae</taxon>
        <taxon>PACMAD clade</taxon>
        <taxon>Panicoideae</taxon>
        <taxon>Panicodae</taxon>
        <taxon>Paniceae</taxon>
        <taxon>Melinidinae</taxon>
        <taxon>Urochloa</taxon>
    </lineage>
</organism>
<dbReference type="PANTHER" id="PTHR31111:SF133">
    <property type="entry name" value="OS07G0196600 PROTEIN"/>
    <property type="match status" value="1"/>
</dbReference>
<dbReference type="Proteomes" id="UP001497457">
    <property type="component" value="Chromosome 8b"/>
</dbReference>
<dbReference type="PANTHER" id="PTHR31111">
    <property type="entry name" value="BNAA05G37150D PROTEIN-RELATED"/>
    <property type="match status" value="1"/>
</dbReference>
<dbReference type="Gene3D" id="1.20.1280.50">
    <property type="match status" value="1"/>
</dbReference>
<dbReference type="SUPFAM" id="SSF81383">
    <property type="entry name" value="F-box domain"/>
    <property type="match status" value="1"/>
</dbReference>
<accession>A0ABC9G7D7</accession>
<evidence type="ECO:0000259" key="1">
    <source>
        <dbReference type="PROSITE" id="PS50181"/>
    </source>
</evidence>
<dbReference type="InterPro" id="IPR017451">
    <property type="entry name" value="F-box-assoc_interact_dom"/>
</dbReference>
<dbReference type="InterPro" id="IPR001810">
    <property type="entry name" value="F-box_dom"/>
</dbReference>
<keyword evidence="3" id="KW-1185">Reference proteome</keyword>
<proteinExistence type="predicted"/>
<dbReference type="PROSITE" id="PS50181">
    <property type="entry name" value="FBOX"/>
    <property type="match status" value="1"/>
</dbReference>
<dbReference type="NCBIfam" id="TIGR01640">
    <property type="entry name" value="F_box_assoc_1"/>
    <property type="match status" value="1"/>
</dbReference>
<sequence length="381" mass="42377">MASSALLVRDTNTPRAPLAVPNGGLLPTDVLDDILLRLPANVLCRLRLVCRSWRSLTSDPIFAKAHLSRHPLVVGLGSDVTGSARRRTGDIIFSDLSGNIVKRMYMGQAWEEACVEHGPLCICQRNDLSVEHGLLCILRGKDEACVVNPATAAFTVLSTAGMLPTKYENKSFLSTFVLGHVPSTGEYKVLRIIRHQYDKQDWETCDVMTLGSNGREKWRVRPRPRIQIAMDPVHAIASFDFATEKWSHGTLQGPLNSQLINASDNMSFSLANLNGCLVTICRRYIRGYTYDDCSMDLWFLTDVENGLWTKRYSLRCRHADGLVSPVGILDDDEKILLWAERTGALRAYDPRTSISTDLSNLEGIDNVGMYQGSLLCSDIVD</sequence>
<dbReference type="Pfam" id="PF08268">
    <property type="entry name" value="FBA_3"/>
    <property type="match status" value="1"/>
</dbReference>
<dbReference type="Pfam" id="PF12937">
    <property type="entry name" value="F-box-like"/>
    <property type="match status" value="1"/>
</dbReference>
<dbReference type="CDD" id="cd22157">
    <property type="entry name" value="F-box_AtFBW1-like"/>
    <property type="match status" value="1"/>
</dbReference>
<gene>
    <name evidence="2" type="ORF">URODEC1_LOCUS113176</name>
</gene>
<dbReference type="SMART" id="SM00256">
    <property type="entry name" value="FBOX"/>
    <property type="match status" value="1"/>
</dbReference>
<evidence type="ECO:0000313" key="3">
    <source>
        <dbReference type="Proteomes" id="UP001497457"/>
    </source>
</evidence>